<dbReference type="AlphaFoldDB" id="A0AAJ7RAT9"/>
<evidence type="ECO:0000256" key="1">
    <source>
        <dbReference type="SAM" id="MobiDB-lite"/>
    </source>
</evidence>
<dbReference type="GeneID" id="112493873"/>
<sequence length="102" mass="11439">MPDLSGFHAFTNWQHWRHECNYTKFVRKPDENVASSPKRAARKLLLDAKKHEALGTPSTLGVCSHCLSDLIEFAFFTAIPTRPQGNSQAASVHAKTSRWSSN</sequence>
<name>A0AAJ7RAT9_CEPCN</name>
<protein>
    <submittedName>
        <fullName evidence="3">Uncharacterized protein LOC112493873</fullName>
    </submittedName>
</protein>
<dbReference type="RefSeq" id="XP_024937479.1">
    <property type="nucleotide sequence ID" value="XM_025081711.1"/>
</dbReference>
<proteinExistence type="predicted"/>
<dbReference type="KEGG" id="ccin:112493873"/>
<evidence type="ECO:0000313" key="2">
    <source>
        <dbReference type="Proteomes" id="UP000694920"/>
    </source>
</evidence>
<reference evidence="3" key="1">
    <citation type="submission" date="2025-08" db="UniProtKB">
        <authorList>
            <consortium name="RefSeq"/>
        </authorList>
    </citation>
    <scope>IDENTIFICATION</scope>
</reference>
<gene>
    <name evidence="3" type="primary">LOC112493873</name>
</gene>
<dbReference type="Proteomes" id="UP000694920">
    <property type="component" value="Unplaced"/>
</dbReference>
<feature type="region of interest" description="Disordered" evidence="1">
    <location>
        <begin position="82"/>
        <end position="102"/>
    </location>
</feature>
<evidence type="ECO:0000313" key="3">
    <source>
        <dbReference type="RefSeq" id="XP_024937479.1"/>
    </source>
</evidence>
<organism evidence="2 3">
    <name type="scientific">Cephus cinctus</name>
    <name type="common">Wheat stem sawfly</name>
    <dbReference type="NCBI Taxonomy" id="211228"/>
    <lineage>
        <taxon>Eukaryota</taxon>
        <taxon>Metazoa</taxon>
        <taxon>Ecdysozoa</taxon>
        <taxon>Arthropoda</taxon>
        <taxon>Hexapoda</taxon>
        <taxon>Insecta</taxon>
        <taxon>Pterygota</taxon>
        <taxon>Neoptera</taxon>
        <taxon>Endopterygota</taxon>
        <taxon>Hymenoptera</taxon>
        <taxon>Cephoidea</taxon>
        <taxon>Cephidae</taxon>
        <taxon>Cephus</taxon>
    </lineage>
</organism>
<keyword evidence="2" id="KW-1185">Reference proteome</keyword>
<accession>A0AAJ7RAT9</accession>